<dbReference type="Pfam" id="PF02631">
    <property type="entry name" value="RecX_HTH2"/>
    <property type="match status" value="1"/>
</dbReference>
<dbReference type="Pfam" id="PF21981">
    <property type="entry name" value="RecX_HTH3"/>
    <property type="match status" value="1"/>
</dbReference>
<comment type="function">
    <text evidence="5">Modulates RecA activity.</text>
</comment>
<reference evidence="9 10" key="1">
    <citation type="submission" date="2021-02" db="EMBL/GenBank/DDBJ databases">
        <title>Complete Genome Sequence of Arcanobacterium phocisimile strain DSM 26142T from a harbour seal.</title>
        <authorList>
            <person name="Borowiak M."/>
            <person name="Alssahen M."/>
            <person name="Malorny B."/>
            <person name="Laemmler C."/>
            <person name="Siebert U."/>
            <person name="Ploetz M."/>
            <person name="Abdulmawjood A."/>
        </authorList>
    </citation>
    <scope>NUCLEOTIDE SEQUENCE [LARGE SCALE GENOMIC DNA]</scope>
    <source>
        <strain evidence="9 10">DSM 26142</strain>
    </source>
</reference>
<comment type="similarity">
    <text evidence="2 5">Belongs to the RecX family.</text>
</comment>
<feature type="region of interest" description="Disordered" evidence="6">
    <location>
        <begin position="1"/>
        <end position="31"/>
    </location>
</feature>
<evidence type="ECO:0000256" key="3">
    <source>
        <dbReference type="ARBA" id="ARBA00018111"/>
    </source>
</evidence>
<evidence type="ECO:0000256" key="6">
    <source>
        <dbReference type="SAM" id="MobiDB-lite"/>
    </source>
</evidence>
<proteinExistence type="inferred from homology"/>
<evidence type="ECO:0000259" key="8">
    <source>
        <dbReference type="Pfam" id="PF21981"/>
    </source>
</evidence>
<dbReference type="InterPro" id="IPR053925">
    <property type="entry name" value="RecX_HTH_3rd"/>
</dbReference>
<evidence type="ECO:0000313" key="9">
    <source>
        <dbReference type="EMBL" id="QRV02757.1"/>
    </source>
</evidence>
<feature type="domain" description="RecX third three-helical" evidence="8">
    <location>
        <begin position="137"/>
        <end position="183"/>
    </location>
</feature>
<dbReference type="InterPro" id="IPR053924">
    <property type="entry name" value="RecX_HTH_2nd"/>
</dbReference>
<dbReference type="RefSeq" id="WP_204425344.1">
    <property type="nucleotide sequence ID" value="NZ_CP070228.1"/>
</dbReference>
<protein>
    <recommendedName>
        <fullName evidence="3 5">Regulatory protein RecX</fullName>
    </recommendedName>
</protein>
<dbReference type="Proteomes" id="UP000602653">
    <property type="component" value="Chromosome"/>
</dbReference>
<evidence type="ECO:0000259" key="7">
    <source>
        <dbReference type="Pfam" id="PF02631"/>
    </source>
</evidence>
<feature type="domain" description="RecX second three-helical" evidence="7">
    <location>
        <begin position="89"/>
        <end position="130"/>
    </location>
</feature>
<name>A0ABX7IIV1_9ACTO</name>
<evidence type="ECO:0000256" key="1">
    <source>
        <dbReference type="ARBA" id="ARBA00004496"/>
    </source>
</evidence>
<dbReference type="PANTHER" id="PTHR33602:SF1">
    <property type="entry name" value="REGULATORY PROTEIN RECX FAMILY PROTEIN"/>
    <property type="match status" value="1"/>
</dbReference>
<evidence type="ECO:0000256" key="5">
    <source>
        <dbReference type="HAMAP-Rule" id="MF_01114"/>
    </source>
</evidence>
<dbReference type="Gene3D" id="1.10.10.10">
    <property type="entry name" value="Winged helix-like DNA-binding domain superfamily/Winged helix DNA-binding domain"/>
    <property type="match status" value="2"/>
</dbReference>
<sequence length="194" mass="22388">MVNYAEDAEERSAKRKYRSASEIAQRKKERAQARSEEEWIQYAKDLCYRQLGMMERSVAQLRQSMERNLVPPQIIESTLDAFIAANLVNDERFAMMFVRSKFAEKTISRRGLQQELSRKGIDPEIAQAALEQIDGEDERQAAQDFAIRKIRTMRGLEPHVIKRRLYGALARRGFSPSHISQALNQALESLQDEA</sequence>
<evidence type="ECO:0000256" key="4">
    <source>
        <dbReference type="ARBA" id="ARBA00022490"/>
    </source>
</evidence>
<gene>
    <name evidence="5" type="primary">recX</name>
    <name evidence="9" type="ORF">JTE88_03195</name>
</gene>
<keyword evidence="10" id="KW-1185">Reference proteome</keyword>
<comment type="subcellular location">
    <subcellularLocation>
        <location evidence="1 5">Cytoplasm</location>
    </subcellularLocation>
</comment>
<dbReference type="InterPro" id="IPR003783">
    <property type="entry name" value="Regulatory_RecX"/>
</dbReference>
<evidence type="ECO:0000313" key="10">
    <source>
        <dbReference type="Proteomes" id="UP000602653"/>
    </source>
</evidence>
<dbReference type="EMBL" id="CP070228">
    <property type="protein sequence ID" value="QRV02757.1"/>
    <property type="molecule type" value="Genomic_DNA"/>
</dbReference>
<dbReference type="HAMAP" id="MF_01114">
    <property type="entry name" value="RecX"/>
    <property type="match status" value="1"/>
</dbReference>
<evidence type="ECO:0000256" key="2">
    <source>
        <dbReference type="ARBA" id="ARBA00009695"/>
    </source>
</evidence>
<dbReference type="PANTHER" id="PTHR33602">
    <property type="entry name" value="REGULATORY PROTEIN RECX FAMILY PROTEIN"/>
    <property type="match status" value="1"/>
</dbReference>
<organism evidence="9 10">
    <name type="scientific">Arcanobacterium phocisimile</name>
    <dbReference type="NCBI Taxonomy" id="1302235"/>
    <lineage>
        <taxon>Bacteria</taxon>
        <taxon>Bacillati</taxon>
        <taxon>Actinomycetota</taxon>
        <taxon>Actinomycetes</taxon>
        <taxon>Actinomycetales</taxon>
        <taxon>Actinomycetaceae</taxon>
        <taxon>Arcanobacterium</taxon>
    </lineage>
</organism>
<dbReference type="InterPro" id="IPR036388">
    <property type="entry name" value="WH-like_DNA-bd_sf"/>
</dbReference>
<keyword evidence="4 5" id="KW-0963">Cytoplasm</keyword>
<accession>A0ABX7IIV1</accession>